<feature type="domain" description="FAD-binding PCMH-type" evidence="5">
    <location>
        <begin position="43"/>
        <end position="224"/>
    </location>
</feature>
<keyword evidence="3" id="KW-0285">Flavoprotein</keyword>
<dbReference type="GO" id="GO:0071949">
    <property type="term" value="F:FAD binding"/>
    <property type="evidence" value="ECO:0007669"/>
    <property type="project" value="InterPro"/>
</dbReference>
<dbReference type="Gene3D" id="3.30.465.10">
    <property type="match status" value="1"/>
</dbReference>
<evidence type="ECO:0000256" key="1">
    <source>
        <dbReference type="ARBA" id="ARBA00001974"/>
    </source>
</evidence>
<evidence type="ECO:0000259" key="5">
    <source>
        <dbReference type="PROSITE" id="PS51387"/>
    </source>
</evidence>
<keyword evidence="4" id="KW-0274">FAD</keyword>
<dbReference type="Gene3D" id="3.30.70.2190">
    <property type="match status" value="1"/>
</dbReference>
<dbReference type="EC" id="1.-.-.-" evidence="6"/>
<gene>
    <name evidence="6" type="ORF">ASD8599_01678</name>
</gene>
<dbReference type="PROSITE" id="PS51387">
    <property type="entry name" value="FAD_PCMH"/>
    <property type="match status" value="1"/>
</dbReference>
<dbReference type="OrthoDB" id="9811557at2"/>
<dbReference type="SUPFAM" id="SSF55103">
    <property type="entry name" value="FAD-linked oxidases, C-terminal domain"/>
    <property type="match status" value="1"/>
</dbReference>
<keyword evidence="6" id="KW-0560">Oxidoreductase</keyword>
<dbReference type="Gene3D" id="3.30.70.2740">
    <property type="match status" value="1"/>
</dbReference>
<dbReference type="PANTHER" id="PTHR43716">
    <property type="entry name" value="D-2-HYDROXYGLUTARATE DEHYDROGENASE, MITOCHONDRIAL"/>
    <property type="match status" value="1"/>
</dbReference>
<evidence type="ECO:0000256" key="2">
    <source>
        <dbReference type="ARBA" id="ARBA00008000"/>
    </source>
</evidence>
<evidence type="ECO:0000313" key="7">
    <source>
        <dbReference type="Proteomes" id="UP000244880"/>
    </source>
</evidence>
<dbReference type="RefSeq" id="WP_108828079.1">
    <property type="nucleotide sequence ID" value="NZ_OMOR01000001.1"/>
</dbReference>
<dbReference type="EMBL" id="OMOR01000001">
    <property type="protein sequence ID" value="SPH20937.1"/>
    <property type="molecule type" value="Genomic_DNA"/>
</dbReference>
<dbReference type="InterPro" id="IPR016169">
    <property type="entry name" value="FAD-bd_PCMH_sub2"/>
</dbReference>
<keyword evidence="7" id="KW-1185">Reference proteome</keyword>
<dbReference type="InterPro" id="IPR004113">
    <property type="entry name" value="FAD-bd_oxidored_4_C"/>
</dbReference>
<accession>A0A2R8BCX8</accession>
<dbReference type="SUPFAM" id="SSF56176">
    <property type="entry name" value="FAD-binding/transporter-associated domain-like"/>
    <property type="match status" value="1"/>
</dbReference>
<dbReference type="GO" id="GO:0022904">
    <property type="term" value="P:respiratory electron transport chain"/>
    <property type="evidence" value="ECO:0007669"/>
    <property type="project" value="TreeGrafter"/>
</dbReference>
<evidence type="ECO:0000313" key="6">
    <source>
        <dbReference type="EMBL" id="SPH20937.1"/>
    </source>
</evidence>
<dbReference type="InterPro" id="IPR036318">
    <property type="entry name" value="FAD-bd_PCMH-like_sf"/>
</dbReference>
<dbReference type="PANTHER" id="PTHR43716:SF2">
    <property type="entry name" value="BLL6224 PROTEIN"/>
    <property type="match status" value="1"/>
</dbReference>
<proteinExistence type="inferred from homology"/>
<sequence>MRNAQFSEPDPKTLDAIKRVLGPAGWKAPQDASRYFEDPRGRFRGQASLIALPASTAQVAEIVRLCAANSIGIVPYSGGTGVVAGQLAIDSDNAIVVSLERMNKVRHFSVDDSVIVVEAGCILENVHTAAQDHDMMFPLNMASKGSCCIGGNLATNAGGIQVLRYGNARDLCLGIEAVLPDGTVLDELSPLHKNNTGYDLRHLLIGSEGTLGIITAATLKLKPQYPDTSTAFLAIQSPAKGLAVFQEMKRHLGDTISAVELMRGLGLTLVASKFPGLRPPFAQTPDWAILLEASGALGLGDRMQEALGACFDKDLLTDAVVAQSQSQRDSLWALRENTPAANRMAGAFCNSDTSVPLSRIDDFVKDTLQAIFDIHPDVQINSYGHLGDGNIHHNVLPPNGVSKADFLSANPGIIDAVRLAINDVTQKHNGSISAEHGIGRLKTDDLETYASAARYDTLKRIKAALDPKSIMNPGALIR</sequence>
<evidence type="ECO:0000256" key="3">
    <source>
        <dbReference type="ARBA" id="ARBA00022630"/>
    </source>
</evidence>
<dbReference type="Gene3D" id="1.10.45.10">
    <property type="entry name" value="Vanillyl-alcohol Oxidase, Chain A, domain 4"/>
    <property type="match status" value="1"/>
</dbReference>
<comment type="similarity">
    <text evidence="2">Belongs to the FAD-binding oxidoreductase/transferase type 4 family.</text>
</comment>
<dbReference type="Gene3D" id="3.30.43.10">
    <property type="entry name" value="Uridine Diphospho-n-acetylenolpyruvylglucosamine Reductase, domain 2"/>
    <property type="match status" value="1"/>
</dbReference>
<dbReference type="InterPro" id="IPR016164">
    <property type="entry name" value="FAD-linked_Oxase-like_C"/>
</dbReference>
<dbReference type="InterPro" id="IPR006094">
    <property type="entry name" value="Oxid_FAD_bind_N"/>
</dbReference>
<dbReference type="InterPro" id="IPR051264">
    <property type="entry name" value="FAD-oxidored/transferase_4"/>
</dbReference>
<dbReference type="AlphaFoldDB" id="A0A2R8BCX8"/>
<dbReference type="Pfam" id="PF01565">
    <property type="entry name" value="FAD_binding_4"/>
    <property type="match status" value="1"/>
</dbReference>
<comment type="cofactor">
    <cofactor evidence="1">
        <name>FAD</name>
        <dbReference type="ChEBI" id="CHEBI:57692"/>
    </cofactor>
</comment>
<dbReference type="GO" id="GO:0016491">
    <property type="term" value="F:oxidoreductase activity"/>
    <property type="evidence" value="ECO:0007669"/>
    <property type="project" value="UniProtKB-KW"/>
</dbReference>
<organism evidence="6 7">
    <name type="scientific">Ascidiaceihabitans donghaensis</name>
    <dbReference type="NCBI Taxonomy" id="1510460"/>
    <lineage>
        <taxon>Bacteria</taxon>
        <taxon>Pseudomonadati</taxon>
        <taxon>Pseudomonadota</taxon>
        <taxon>Alphaproteobacteria</taxon>
        <taxon>Rhodobacterales</taxon>
        <taxon>Paracoccaceae</taxon>
        <taxon>Ascidiaceihabitans</taxon>
    </lineage>
</organism>
<dbReference type="InterPro" id="IPR016166">
    <property type="entry name" value="FAD-bd_PCMH"/>
</dbReference>
<dbReference type="InterPro" id="IPR016167">
    <property type="entry name" value="FAD-bd_PCMH_sub1"/>
</dbReference>
<dbReference type="FunFam" id="1.10.45.10:FF:000001">
    <property type="entry name" value="D-lactate dehydrogenase mitochondrial"/>
    <property type="match status" value="1"/>
</dbReference>
<dbReference type="Pfam" id="PF02913">
    <property type="entry name" value="FAD-oxidase_C"/>
    <property type="match status" value="1"/>
</dbReference>
<dbReference type="Proteomes" id="UP000244880">
    <property type="component" value="Unassembled WGS sequence"/>
</dbReference>
<name>A0A2R8BCX8_9RHOB</name>
<dbReference type="InterPro" id="IPR016171">
    <property type="entry name" value="Vanillyl_alc_oxidase_C-sub2"/>
</dbReference>
<evidence type="ECO:0000256" key="4">
    <source>
        <dbReference type="ARBA" id="ARBA00022827"/>
    </source>
</evidence>
<reference evidence="6 7" key="1">
    <citation type="submission" date="2018-03" db="EMBL/GenBank/DDBJ databases">
        <authorList>
            <person name="Keele B.F."/>
        </authorList>
    </citation>
    <scope>NUCLEOTIDE SEQUENCE [LARGE SCALE GENOMIC DNA]</scope>
    <source>
        <strain evidence="6 7">CECT 8599</strain>
    </source>
</reference>
<protein>
    <submittedName>
        <fullName evidence="6">Putative FAD-linked oxidoreductase</fullName>
        <ecNumber evidence="6">1.-.-.-</ecNumber>
    </submittedName>
</protein>